<dbReference type="GO" id="GO:0006351">
    <property type="term" value="P:DNA-templated transcription"/>
    <property type="evidence" value="ECO:0007669"/>
    <property type="project" value="TreeGrafter"/>
</dbReference>
<dbReference type="GO" id="GO:0043565">
    <property type="term" value="F:sequence-specific DNA binding"/>
    <property type="evidence" value="ECO:0007669"/>
    <property type="project" value="TreeGrafter"/>
</dbReference>
<evidence type="ECO:0000313" key="7">
    <source>
        <dbReference type="Proteomes" id="UP000182894"/>
    </source>
</evidence>
<dbReference type="Pfam" id="PF00126">
    <property type="entry name" value="HTH_1"/>
    <property type="match status" value="1"/>
</dbReference>
<dbReference type="EMBL" id="FNCO01000002">
    <property type="protein sequence ID" value="SDG61599.1"/>
    <property type="molecule type" value="Genomic_DNA"/>
</dbReference>
<dbReference type="AlphaFoldDB" id="A0A1G7VQA4"/>
<name>A0A1G7VQA4_9PSED</name>
<dbReference type="FunFam" id="1.10.10.10:FF:000001">
    <property type="entry name" value="LysR family transcriptional regulator"/>
    <property type="match status" value="1"/>
</dbReference>
<keyword evidence="4" id="KW-0804">Transcription</keyword>
<evidence type="ECO:0000256" key="3">
    <source>
        <dbReference type="ARBA" id="ARBA00023125"/>
    </source>
</evidence>
<dbReference type="SUPFAM" id="SSF46785">
    <property type="entry name" value="Winged helix' DNA-binding domain"/>
    <property type="match status" value="1"/>
</dbReference>
<dbReference type="Gene3D" id="1.10.10.10">
    <property type="entry name" value="Winged helix-like DNA-binding domain superfamily/Winged helix DNA-binding domain"/>
    <property type="match status" value="1"/>
</dbReference>
<evidence type="ECO:0000256" key="1">
    <source>
        <dbReference type="ARBA" id="ARBA00009437"/>
    </source>
</evidence>
<evidence type="ECO:0000259" key="5">
    <source>
        <dbReference type="PROSITE" id="PS50931"/>
    </source>
</evidence>
<comment type="similarity">
    <text evidence="1">Belongs to the LysR transcriptional regulatory family.</text>
</comment>
<dbReference type="InterPro" id="IPR000847">
    <property type="entry name" value="LysR_HTH_N"/>
</dbReference>
<evidence type="ECO:0000256" key="2">
    <source>
        <dbReference type="ARBA" id="ARBA00023015"/>
    </source>
</evidence>
<gene>
    <name evidence="6" type="ORF">SAMN05216605_102569</name>
</gene>
<dbReference type="InterPro" id="IPR036390">
    <property type="entry name" value="WH_DNA-bd_sf"/>
</dbReference>
<evidence type="ECO:0000256" key="4">
    <source>
        <dbReference type="ARBA" id="ARBA00023163"/>
    </source>
</evidence>
<dbReference type="Proteomes" id="UP000182894">
    <property type="component" value="Unassembled WGS sequence"/>
</dbReference>
<feature type="domain" description="HTH lysR-type" evidence="5">
    <location>
        <begin position="1"/>
        <end position="59"/>
    </location>
</feature>
<dbReference type="InterPro" id="IPR058163">
    <property type="entry name" value="LysR-type_TF_proteobact-type"/>
</dbReference>
<reference evidence="7" key="1">
    <citation type="submission" date="2016-10" db="EMBL/GenBank/DDBJ databases">
        <authorList>
            <person name="Varghese N."/>
            <person name="Submissions S."/>
        </authorList>
    </citation>
    <scope>NUCLEOTIDE SEQUENCE [LARGE SCALE GENOMIC DNA]</scope>
    <source>
        <strain evidence="7">ATCC 700689</strain>
    </source>
</reference>
<dbReference type="InterPro" id="IPR005119">
    <property type="entry name" value="LysR_subst-bd"/>
</dbReference>
<dbReference type="PROSITE" id="PS50931">
    <property type="entry name" value="HTH_LYSR"/>
    <property type="match status" value="1"/>
</dbReference>
<protein>
    <submittedName>
        <fullName evidence="6">DNA-binding transcriptional regulator, LysR family</fullName>
    </submittedName>
</protein>
<keyword evidence="2" id="KW-0805">Transcription regulation</keyword>
<organism evidence="6 7">
    <name type="scientific">Pseudomonas abietaniphila</name>
    <dbReference type="NCBI Taxonomy" id="89065"/>
    <lineage>
        <taxon>Bacteria</taxon>
        <taxon>Pseudomonadati</taxon>
        <taxon>Pseudomonadota</taxon>
        <taxon>Gammaproteobacteria</taxon>
        <taxon>Pseudomonadales</taxon>
        <taxon>Pseudomonadaceae</taxon>
        <taxon>Pseudomonas</taxon>
    </lineage>
</organism>
<keyword evidence="7" id="KW-1185">Reference proteome</keyword>
<dbReference type="PANTHER" id="PTHR30537:SF35">
    <property type="entry name" value="TRANSCRIPTIONAL REGULATORY PROTEIN"/>
    <property type="match status" value="1"/>
</dbReference>
<dbReference type="RefSeq" id="WP_074751103.1">
    <property type="nucleotide sequence ID" value="NZ_FNCO01000002.1"/>
</dbReference>
<dbReference type="InterPro" id="IPR036388">
    <property type="entry name" value="WH-like_DNA-bd_sf"/>
</dbReference>
<dbReference type="STRING" id="89065.SAMN05216605_102569"/>
<evidence type="ECO:0000313" key="6">
    <source>
        <dbReference type="EMBL" id="SDG61599.1"/>
    </source>
</evidence>
<dbReference type="PANTHER" id="PTHR30537">
    <property type="entry name" value="HTH-TYPE TRANSCRIPTIONAL REGULATOR"/>
    <property type="match status" value="1"/>
</dbReference>
<dbReference type="GO" id="GO:0003700">
    <property type="term" value="F:DNA-binding transcription factor activity"/>
    <property type="evidence" value="ECO:0007669"/>
    <property type="project" value="InterPro"/>
</dbReference>
<accession>A0A1G7VQA4</accession>
<dbReference type="Pfam" id="PF03466">
    <property type="entry name" value="LysR_substrate"/>
    <property type="match status" value="1"/>
</dbReference>
<proteinExistence type="inferred from homology"/>
<sequence length="294" mass="32456">MDRLRSLEVYVAVIDGGSFTAAATTLEISAVMVGKYIKALEQSLGAPLIQRTTRHMQMTESGRAFYAEARQVLEQWRQACESVEGLQSTPHGLLRITAPMTLGSCMVAPLVAAFLVAYPQIRVELILNNSSVDLLQDGFDAAFRIAHLEEMDLVAKPLQAYEMLICASLEYLQLNGTPEKPADLAHHRLLVHSSWTQRFNWALKEGNTEIPWPEHWVMKSNDGPALRLAALAGAGILMQPRFLVADDLASGALVSVLGDYLPSPKPVHLIYAPQRARLPKLRAFIDFATQRLGV</sequence>
<dbReference type="Gene3D" id="3.40.190.290">
    <property type="match status" value="1"/>
</dbReference>
<dbReference type="SUPFAM" id="SSF53850">
    <property type="entry name" value="Periplasmic binding protein-like II"/>
    <property type="match status" value="1"/>
</dbReference>
<keyword evidence="3 6" id="KW-0238">DNA-binding</keyword>
<dbReference type="OrthoDB" id="9786526at2"/>